<reference evidence="1 2" key="1">
    <citation type="submission" date="2018-12" db="EMBL/GenBank/DDBJ databases">
        <authorList>
            <consortium name="Pathogen Informatics"/>
        </authorList>
    </citation>
    <scope>NUCLEOTIDE SEQUENCE [LARGE SCALE GENOMIC DNA]</scope>
    <source>
        <strain evidence="1 2">NCTC9419</strain>
    </source>
</reference>
<gene>
    <name evidence="1" type="ORF">NCTC9419_02891</name>
</gene>
<organism evidence="1 2">
    <name type="scientific">Serratia rubidaea</name>
    <name type="common">Serratia marinorubra</name>
    <dbReference type="NCBI Taxonomy" id="61652"/>
    <lineage>
        <taxon>Bacteria</taxon>
        <taxon>Pseudomonadati</taxon>
        <taxon>Pseudomonadota</taxon>
        <taxon>Gammaproteobacteria</taxon>
        <taxon>Enterobacterales</taxon>
        <taxon>Yersiniaceae</taxon>
        <taxon>Serratia</taxon>
    </lineage>
</organism>
<evidence type="ECO:0000313" key="1">
    <source>
        <dbReference type="EMBL" id="VEA71340.1"/>
    </source>
</evidence>
<dbReference type="Proteomes" id="UP000271603">
    <property type="component" value="Chromosome"/>
</dbReference>
<sequence length="67" mass="7094">MKENVLATQKMLGVMATMIALFLAVVDGATVSTVLPAIRDKLDQSALYSWMMSAFQLPVASSAGCAE</sequence>
<dbReference type="EMBL" id="LR134155">
    <property type="protein sequence ID" value="VEA71340.1"/>
    <property type="molecule type" value="Genomic_DNA"/>
</dbReference>
<evidence type="ECO:0000313" key="2">
    <source>
        <dbReference type="Proteomes" id="UP000271603"/>
    </source>
</evidence>
<accession>A0A3S4JS72</accession>
<dbReference type="RefSeq" id="WP_128144105.1">
    <property type="nucleotide sequence ID" value="NZ_CP042353.1"/>
</dbReference>
<protein>
    <submittedName>
        <fullName evidence="1">Uncharacterized protein</fullName>
    </submittedName>
</protein>
<dbReference type="AlphaFoldDB" id="A0A3S4JS72"/>
<proteinExistence type="predicted"/>
<name>A0A3S4JS72_SERRU</name>